<accession>A0AA38EY82</accession>
<protein>
    <submittedName>
        <fullName evidence="1">Uncharacterized protein</fullName>
    </submittedName>
</protein>
<dbReference type="AlphaFoldDB" id="A0AA38EY82"/>
<feature type="non-terminal residue" evidence="1">
    <location>
        <position position="75"/>
    </location>
</feature>
<dbReference type="Proteomes" id="UP000824469">
    <property type="component" value="Unassembled WGS sequence"/>
</dbReference>
<evidence type="ECO:0000313" key="2">
    <source>
        <dbReference type="Proteomes" id="UP000824469"/>
    </source>
</evidence>
<dbReference type="EMBL" id="JAHRHJ020003813">
    <property type="protein sequence ID" value="KAH9287664.1"/>
    <property type="molecule type" value="Genomic_DNA"/>
</dbReference>
<feature type="non-terminal residue" evidence="1">
    <location>
        <position position="1"/>
    </location>
</feature>
<proteinExistence type="predicted"/>
<reference evidence="1 2" key="1">
    <citation type="journal article" date="2021" name="Nat. Plants">
        <title>The Taxus genome provides insights into paclitaxel biosynthesis.</title>
        <authorList>
            <person name="Xiong X."/>
            <person name="Gou J."/>
            <person name="Liao Q."/>
            <person name="Li Y."/>
            <person name="Zhou Q."/>
            <person name="Bi G."/>
            <person name="Li C."/>
            <person name="Du R."/>
            <person name="Wang X."/>
            <person name="Sun T."/>
            <person name="Guo L."/>
            <person name="Liang H."/>
            <person name="Lu P."/>
            <person name="Wu Y."/>
            <person name="Zhang Z."/>
            <person name="Ro D.K."/>
            <person name="Shang Y."/>
            <person name="Huang S."/>
            <person name="Yan J."/>
        </authorList>
    </citation>
    <scope>NUCLEOTIDE SEQUENCE [LARGE SCALE GENOMIC DNA]</scope>
    <source>
        <strain evidence="1">Ta-2019</strain>
    </source>
</reference>
<evidence type="ECO:0000313" key="1">
    <source>
        <dbReference type="EMBL" id="KAH9287664.1"/>
    </source>
</evidence>
<name>A0AA38EY82_TAXCH</name>
<gene>
    <name evidence="1" type="ORF">KI387_031781</name>
</gene>
<organism evidence="1 2">
    <name type="scientific">Taxus chinensis</name>
    <name type="common">Chinese yew</name>
    <name type="synonym">Taxus wallichiana var. chinensis</name>
    <dbReference type="NCBI Taxonomy" id="29808"/>
    <lineage>
        <taxon>Eukaryota</taxon>
        <taxon>Viridiplantae</taxon>
        <taxon>Streptophyta</taxon>
        <taxon>Embryophyta</taxon>
        <taxon>Tracheophyta</taxon>
        <taxon>Spermatophyta</taxon>
        <taxon>Pinopsida</taxon>
        <taxon>Pinidae</taxon>
        <taxon>Conifers II</taxon>
        <taxon>Cupressales</taxon>
        <taxon>Taxaceae</taxon>
        <taxon>Taxus</taxon>
    </lineage>
</organism>
<sequence>TDDVGIPILGVIDEDMTDVEELAEVRGEKDIDSATNAKGTIDAKGMKDIEGVVGDIDVEVGNTEVTFMDIARGIE</sequence>
<comment type="caution">
    <text evidence="1">The sequence shown here is derived from an EMBL/GenBank/DDBJ whole genome shotgun (WGS) entry which is preliminary data.</text>
</comment>
<keyword evidence="2" id="KW-1185">Reference proteome</keyword>